<reference evidence="2" key="1">
    <citation type="submission" date="2013-07" db="EMBL/GenBank/DDBJ databases">
        <title>The genome of Eucalyptus grandis.</title>
        <authorList>
            <person name="Schmutz J."/>
            <person name="Hayes R."/>
            <person name="Myburg A."/>
            <person name="Tuskan G."/>
            <person name="Grattapaglia D."/>
            <person name="Rokhsar D.S."/>
        </authorList>
    </citation>
    <scope>NUCLEOTIDE SEQUENCE</scope>
    <source>
        <tissue evidence="2">Leaf extractions</tissue>
    </source>
</reference>
<organism evidence="2">
    <name type="scientific">Eucalyptus grandis</name>
    <name type="common">Flooded gum</name>
    <dbReference type="NCBI Taxonomy" id="71139"/>
    <lineage>
        <taxon>Eukaryota</taxon>
        <taxon>Viridiplantae</taxon>
        <taxon>Streptophyta</taxon>
        <taxon>Embryophyta</taxon>
        <taxon>Tracheophyta</taxon>
        <taxon>Spermatophyta</taxon>
        <taxon>Magnoliopsida</taxon>
        <taxon>eudicotyledons</taxon>
        <taxon>Gunneridae</taxon>
        <taxon>Pentapetalae</taxon>
        <taxon>rosids</taxon>
        <taxon>malvids</taxon>
        <taxon>Myrtales</taxon>
        <taxon>Myrtaceae</taxon>
        <taxon>Myrtoideae</taxon>
        <taxon>Eucalypteae</taxon>
        <taxon>Eucalyptus</taxon>
    </lineage>
</organism>
<dbReference type="InParanoid" id="A0A059BXS7"/>
<feature type="compositionally biased region" description="Acidic residues" evidence="1">
    <location>
        <begin position="98"/>
        <end position="115"/>
    </location>
</feature>
<feature type="region of interest" description="Disordered" evidence="1">
    <location>
        <begin position="58"/>
        <end position="150"/>
    </location>
</feature>
<evidence type="ECO:0000313" key="2">
    <source>
        <dbReference type="EMBL" id="KCW71028.1"/>
    </source>
</evidence>
<dbReference type="AlphaFoldDB" id="A0A059BXS7"/>
<dbReference type="OMA" id="RINDTCA"/>
<accession>A0A059BXS7</accession>
<protein>
    <submittedName>
        <fullName evidence="2">Uncharacterized protein</fullName>
    </submittedName>
</protein>
<dbReference type="EMBL" id="KK198758">
    <property type="protein sequence ID" value="KCW71028.1"/>
    <property type="molecule type" value="Genomic_DNA"/>
</dbReference>
<proteinExistence type="predicted"/>
<feature type="compositionally biased region" description="Pro residues" evidence="1">
    <location>
        <begin position="59"/>
        <end position="70"/>
    </location>
</feature>
<dbReference type="KEGG" id="egr:104450776"/>
<feature type="compositionally biased region" description="Basic and acidic residues" evidence="1">
    <location>
        <begin position="71"/>
        <end position="81"/>
    </location>
</feature>
<evidence type="ECO:0000256" key="1">
    <source>
        <dbReference type="SAM" id="MobiDB-lite"/>
    </source>
</evidence>
<gene>
    <name evidence="2" type="ORF">EUGRSUZ_F04128</name>
</gene>
<name>A0A059BXS7_EUCGR</name>
<dbReference type="Gramene" id="KCW71028">
    <property type="protein sequence ID" value="KCW71028"/>
    <property type="gene ID" value="EUGRSUZ_F04128"/>
</dbReference>
<dbReference type="PANTHER" id="PTHR34666:SF7">
    <property type="match status" value="1"/>
</dbReference>
<dbReference type="eggNOG" id="ENOG502S5RY">
    <property type="taxonomic scope" value="Eukaryota"/>
</dbReference>
<feature type="compositionally biased region" description="Low complexity" evidence="1">
    <location>
        <begin position="127"/>
        <end position="139"/>
    </location>
</feature>
<dbReference type="PANTHER" id="PTHR34666">
    <property type="entry name" value="EXPRESSED PROTEIN"/>
    <property type="match status" value="1"/>
</dbReference>
<sequence length="195" mass="21043">MISWPISPPNPNTFSSFAFLSPPLLFHIPYQEPPKLMAEEGFSFPGIPDPSACSICSPPLWPVSPPPAPPLRDRSSSRGSDEGDLGEMADGEGGGLREEEEEEEKMDMLWEDFNEELPRSHGLPDVSSSWSSTSTSTSSREAAGVGGVEARTVSRTKGALVSAKRAPQPGVVVLIKVLKKLFLLHHGHKAMPMVP</sequence>
<dbReference type="FunCoup" id="A0A059BXS7">
    <property type="interactions" value="47"/>
</dbReference>
<dbReference type="OrthoDB" id="1917400at2759"/>